<comment type="caution">
    <text evidence="4">The sequence shown here is derived from an EMBL/GenBank/DDBJ whole genome shotgun (WGS) entry which is preliminary data.</text>
</comment>
<evidence type="ECO:0000256" key="3">
    <source>
        <dbReference type="PROSITE-ProRule" id="PRU01191"/>
    </source>
</evidence>
<reference evidence="4 5" key="1">
    <citation type="submission" date="2024-02" db="EMBL/GenBank/DDBJ databases">
        <authorList>
            <person name="Vignale AGUSTIN F."/>
            <person name="Sosa J E."/>
            <person name="Modenutti C."/>
        </authorList>
    </citation>
    <scope>NUCLEOTIDE SEQUENCE [LARGE SCALE GENOMIC DNA]</scope>
</reference>
<comment type="similarity">
    <text evidence="3">Belongs to the GRAS family.</text>
</comment>
<keyword evidence="5" id="KW-1185">Reference proteome</keyword>
<protein>
    <recommendedName>
        <fullName evidence="6">Nodulation-signaling pathway 2 protein</fullName>
    </recommendedName>
</protein>
<evidence type="ECO:0000313" key="5">
    <source>
        <dbReference type="Proteomes" id="UP001642360"/>
    </source>
</evidence>
<dbReference type="AlphaFoldDB" id="A0ABC8RZS3"/>
<comment type="caution">
    <text evidence="3">Lacks conserved residue(s) required for the propagation of feature annotation.</text>
</comment>
<feature type="short sequence motif" description="VHIID" evidence="3">
    <location>
        <begin position="260"/>
        <end position="264"/>
    </location>
</feature>
<dbReference type="Proteomes" id="UP001642360">
    <property type="component" value="Unassembled WGS sequence"/>
</dbReference>
<name>A0ABC8RZS3_9AQUA</name>
<dbReference type="InterPro" id="IPR005202">
    <property type="entry name" value="TF_GRAS"/>
</dbReference>
<keyword evidence="1" id="KW-0805">Transcription regulation</keyword>
<keyword evidence="2" id="KW-0804">Transcription</keyword>
<evidence type="ECO:0000313" key="4">
    <source>
        <dbReference type="EMBL" id="CAK9150424.1"/>
    </source>
</evidence>
<organism evidence="4 5">
    <name type="scientific">Ilex paraguariensis</name>
    <name type="common">yerba mate</name>
    <dbReference type="NCBI Taxonomy" id="185542"/>
    <lineage>
        <taxon>Eukaryota</taxon>
        <taxon>Viridiplantae</taxon>
        <taxon>Streptophyta</taxon>
        <taxon>Embryophyta</taxon>
        <taxon>Tracheophyta</taxon>
        <taxon>Spermatophyta</taxon>
        <taxon>Magnoliopsida</taxon>
        <taxon>eudicotyledons</taxon>
        <taxon>Gunneridae</taxon>
        <taxon>Pentapetalae</taxon>
        <taxon>asterids</taxon>
        <taxon>campanulids</taxon>
        <taxon>Aquifoliales</taxon>
        <taxon>Aquifoliaceae</taxon>
        <taxon>Ilex</taxon>
    </lineage>
</organism>
<gene>
    <name evidence="4" type="ORF">ILEXP_LOCUS18575</name>
</gene>
<dbReference type="EMBL" id="CAUOFW020002036">
    <property type="protein sequence ID" value="CAK9150424.1"/>
    <property type="molecule type" value="Genomic_DNA"/>
</dbReference>
<sequence length="526" mass="60662">MMQTESLQPSWPFYDIIHTTLDQPGWYGLNMDTHVADDHEFSPLFTTSEDSSEISAPGFQTKFADEYVQFPVLDDEMQVMFPVENFPQNMDGFELIPRGEIEDICIWLDDRESEGNLPSEMSRDIDVWSPCPLLKSSEASVVLQSLTLPGDNMETDIQLSLQHLLKAYGEAMEMGQRELAEVIVKCVNEKVSPVGDTLERVTFNLFQSKEQQSDYLKHEAIKNFEAAFRAFYQIFPYGRYAHFTANSAILEAMPGDAEMIHIVDFDMGEGVQWPSMIEALGRKQKAIRLTSIKLEDNCNFPRWKFEETKRRLYDHARPFGIKLQVEEMSFEDLASEMKRNKKIGGRKEWLAFNCMVGLPHMGRRRSRSRVMEFLKNAKELLAYSETNKGVITFSDGEAREGLKNCSGYNSFFNEHLRHYQALCESMEWNFPTYLAEARIAMESLFVAPYVSSASWFQKWEETSEGFDFQVEAGLQARRLSKEILIEAKEMVKEGESSFEVRVEGHNENDMVLAWRGTPLVRVSTWM</sequence>
<dbReference type="PANTHER" id="PTHR31636">
    <property type="entry name" value="OSJNBA0084A10.13 PROTEIN-RELATED"/>
    <property type="match status" value="1"/>
</dbReference>
<accession>A0ABC8RZS3</accession>
<dbReference type="Pfam" id="PF03514">
    <property type="entry name" value="GRAS"/>
    <property type="match status" value="1"/>
</dbReference>
<evidence type="ECO:0000256" key="2">
    <source>
        <dbReference type="ARBA" id="ARBA00023163"/>
    </source>
</evidence>
<evidence type="ECO:0000256" key="1">
    <source>
        <dbReference type="ARBA" id="ARBA00023015"/>
    </source>
</evidence>
<feature type="region of interest" description="SAW" evidence="3">
    <location>
        <begin position="448"/>
        <end position="526"/>
    </location>
</feature>
<proteinExistence type="inferred from homology"/>
<evidence type="ECO:0008006" key="6">
    <source>
        <dbReference type="Google" id="ProtNLM"/>
    </source>
</evidence>
<dbReference type="PROSITE" id="PS50985">
    <property type="entry name" value="GRAS"/>
    <property type="match status" value="1"/>
</dbReference>